<evidence type="ECO:0000313" key="2">
    <source>
        <dbReference type="Proteomes" id="UP000048984"/>
    </source>
</evidence>
<sequence>MLGLVEQVKRFILTFNRLRATHGLEFDDILIVLAVVEINYRYKVLYPAPAQAVAAFIQMPYQTTRRRLAVLTKAGHLHRSESGGYIVADINLPKELLRAFRQEPDIQT</sequence>
<dbReference type="AlphaFoldDB" id="A0A0N8GF32"/>
<comment type="caution">
    <text evidence="1">The sequence shown here is derived from an EMBL/GenBank/DDBJ whole genome shotgun (WGS) entry which is preliminary data.</text>
</comment>
<dbReference type="Proteomes" id="UP000048984">
    <property type="component" value="Unassembled WGS sequence"/>
</dbReference>
<accession>A0A0N8GF32</accession>
<evidence type="ECO:0008006" key="3">
    <source>
        <dbReference type="Google" id="ProtNLM"/>
    </source>
</evidence>
<reference evidence="1 2" key="1">
    <citation type="submission" date="2015-09" db="EMBL/GenBank/DDBJ databases">
        <authorList>
            <consortium name="Swine Surveillance"/>
        </authorList>
    </citation>
    <scope>NUCLEOTIDE SEQUENCE [LARGE SCALE GENOMIC DNA]</scope>
    <source>
        <strain evidence="1 2">16</strain>
    </source>
</reference>
<name>A0A0N8GF32_9HYPH</name>
<protein>
    <recommendedName>
        <fullName evidence="3">HTH crp-type domain-containing protein</fullName>
    </recommendedName>
</protein>
<dbReference type="EMBL" id="LJYW01000001">
    <property type="protein sequence ID" value="KPL53193.1"/>
    <property type="molecule type" value="Genomic_DNA"/>
</dbReference>
<proteinExistence type="predicted"/>
<evidence type="ECO:0000313" key="1">
    <source>
        <dbReference type="EMBL" id="KPL53193.1"/>
    </source>
</evidence>
<keyword evidence="2" id="KW-1185">Reference proteome</keyword>
<reference evidence="1 2" key="2">
    <citation type="submission" date="2015-10" db="EMBL/GenBank/DDBJ databases">
        <title>Draft Genome Sequence of Prosthecomicrobium hirschii ATCC 27832.</title>
        <authorList>
            <person name="Daniel J."/>
            <person name="Givan S.A."/>
            <person name="Brun Y.V."/>
            <person name="Brown P.J."/>
        </authorList>
    </citation>
    <scope>NUCLEOTIDE SEQUENCE [LARGE SCALE GENOMIC DNA]</scope>
    <source>
        <strain evidence="1 2">16</strain>
    </source>
</reference>
<gene>
    <name evidence="1" type="ORF">ABB55_14035</name>
</gene>
<organism evidence="1 2">
    <name type="scientific">Prosthecodimorpha hirschii</name>
    <dbReference type="NCBI Taxonomy" id="665126"/>
    <lineage>
        <taxon>Bacteria</taxon>
        <taxon>Pseudomonadati</taxon>
        <taxon>Pseudomonadota</taxon>
        <taxon>Alphaproteobacteria</taxon>
        <taxon>Hyphomicrobiales</taxon>
        <taxon>Ancalomicrobiaceae</taxon>
        <taxon>Prosthecodimorpha</taxon>
    </lineage>
</organism>